<keyword evidence="4 6" id="KW-1133">Transmembrane helix</keyword>
<dbReference type="PANTHER" id="PTHR30250:SF27">
    <property type="entry name" value="POLYSACCHARIDE BIOSYNTHESIS PROTEIN"/>
    <property type="match status" value="1"/>
</dbReference>
<feature type="transmembrane region" description="Helical" evidence="6">
    <location>
        <begin position="259"/>
        <end position="283"/>
    </location>
</feature>
<evidence type="ECO:0000256" key="5">
    <source>
        <dbReference type="ARBA" id="ARBA00023136"/>
    </source>
</evidence>
<evidence type="ECO:0000256" key="6">
    <source>
        <dbReference type="SAM" id="Phobius"/>
    </source>
</evidence>
<organism evidence="7 8">
    <name type="scientific">Halovivax asiaticus JCM 14624</name>
    <dbReference type="NCBI Taxonomy" id="1227490"/>
    <lineage>
        <taxon>Archaea</taxon>
        <taxon>Methanobacteriati</taxon>
        <taxon>Methanobacteriota</taxon>
        <taxon>Stenosarchaea group</taxon>
        <taxon>Halobacteria</taxon>
        <taxon>Halobacteriales</taxon>
        <taxon>Natrialbaceae</taxon>
        <taxon>Halovivax</taxon>
    </lineage>
</organism>
<feature type="transmembrane region" description="Helical" evidence="6">
    <location>
        <begin position="86"/>
        <end position="109"/>
    </location>
</feature>
<feature type="transmembrane region" description="Helical" evidence="6">
    <location>
        <begin position="188"/>
        <end position="208"/>
    </location>
</feature>
<dbReference type="RefSeq" id="WP_007702737.1">
    <property type="nucleotide sequence ID" value="NZ_AOIQ01000017.1"/>
</dbReference>
<evidence type="ECO:0000256" key="1">
    <source>
        <dbReference type="ARBA" id="ARBA00004651"/>
    </source>
</evidence>
<dbReference type="OrthoDB" id="19148at2157"/>
<dbReference type="CDD" id="cd13128">
    <property type="entry name" value="MATE_Wzx_like"/>
    <property type="match status" value="1"/>
</dbReference>
<feature type="transmembrane region" description="Helical" evidence="6">
    <location>
        <begin position="365"/>
        <end position="386"/>
    </location>
</feature>
<dbReference type="STRING" id="1227490.C479_11945"/>
<comment type="caution">
    <text evidence="7">The sequence shown here is derived from an EMBL/GenBank/DDBJ whole genome shotgun (WGS) entry which is preliminary data.</text>
</comment>
<dbReference type="EMBL" id="AOIQ01000017">
    <property type="protein sequence ID" value="ELZ09529.1"/>
    <property type="molecule type" value="Genomic_DNA"/>
</dbReference>
<keyword evidence="2" id="KW-1003">Cell membrane</keyword>
<feature type="transmembrane region" description="Helical" evidence="6">
    <location>
        <begin position="304"/>
        <end position="329"/>
    </location>
</feature>
<dbReference type="Proteomes" id="UP000011560">
    <property type="component" value="Unassembled WGS sequence"/>
</dbReference>
<name>M0BIU5_9EURY</name>
<dbReference type="InterPro" id="IPR002797">
    <property type="entry name" value="Polysacc_synth"/>
</dbReference>
<comment type="subcellular location">
    <subcellularLocation>
        <location evidence="1">Cell membrane</location>
        <topology evidence="1">Multi-pass membrane protein</topology>
    </subcellularLocation>
</comment>
<feature type="transmembrane region" description="Helical" evidence="6">
    <location>
        <begin position="392"/>
        <end position="418"/>
    </location>
</feature>
<feature type="transmembrane region" description="Helical" evidence="6">
    <location>
        <begin position="430"/>
        <end position="451"/>
    </location>
</feature>
<feature type="transmembrane region" description="Helical" evidence="6">
    <location>
        <begin position="52"/>
        <end position="74"/>
    </location>
</feature>
<protein>
    <submittedName>
        <fullName evidence="7">Polysaccharide biosynthesis protein</fullName>
    </submittedName>
</protein>
<sequence length="515" mass="53698">MADRARELSALLSSAALVIAGGMVGSVAKLGERVVIGRLLSPDAYGEVSIGLALLTFAATFAIAGCTQGVSRFVPRYTDPADRRGVWVSGLLVTETLALAAGAILFVGAEWFAAHLFETEAAVPFLRVLALALPFLVGFRVAVAAIRGYENTVYRTVARDLLDPTLRIGLIALLLVLGWGIVAASVAYLVAAGATVVVAHLLLSRLVALRGPVRTHVRELITFSAPLVVATVVGTLLTQTDTVMLGYFRSSAEVGLYSAAYPLAAGLLVVLTAFGFLYLPIASRLDAAGERDAVDEIYATTTKWVYVVTFPAFVLLAVFPADVLALVFGPAYTDAATVLPILAAGFFVSAAAGRDRETLSALGSTTWIAVGNGAGLLLNVVVNLALIPRFGILGASVASVTSLVAVHVVICGVLAVQYDITPFSTEATRTYLALPVAILPVTVLAAEWLTITPVTVLPFLAGTGLCSLVVVGLVGGFEPDDAVVIDVLEDALGRPIPIVRRWIPEASTESSLSAD</sequence>
<keyword evidence="5 6" id="KW-0472">Membrane</keyword>
<dbReference type="Pfam" id="PF01943">
    <property type="entry name" value="Polysacc_synt"/>
    <property type="match status" value="1"/>
</dbReference>
<evidence type="ECO:0000256" key="2">
    <source>
        <dbReference type="ARBA" id="ARBA00022475"/>
    </source>
</evidence>
<dbReference type="GO" id="GO:0005886">
    <property type="term" value="C:plasma membrane"/>
    <property type="evidence" value="ECO:0007669"/>
    <property type="project" value="UniProtKB-SubCell"/>
</dbReference>
<feature type="transmembrane region" description="Helical" evidence="6">
    <location>
        <begin position="457"/>
        <end position="477"/>
    </location>
</feature>
<evidence type="ECO:0000256" key="4">
    <source>
        <dbReference type="ARBA" id="ARBA00022989"/>
    </source>
</evidence>
<evidence type="ECO:0000256" key="3">
    <source>
        <dbReference type="ARBA" id="ARBA00022692"/>
    </source>
</evidence>
<reference evidence="7 8" key="1">
    <citation type="journal article" date="2014" name="PLoS Genet.">
        <title>Phylogenetically driven sequencing of extremely halophilic archaea reveals strategies for static and dynamic osmo-response.</title>
        <authorList>
            <person name="Becker E.A."/>
            <person name="Seitzer P.M."/>
            <person name="Tritt A."/>
            <person name="Larsen D."/>
            <person name="Krusor M."/>
            <person name="Yao A.I."/>
            <person name="Wu D."/>
            <person name="Madern D."/>
            <person name="Eisen J.A."/>
            <person name="Darling A.E."/>
            <person name="Facciotti M.T."/>
        </authorList>
    </citation>
    <scope>NUCLEOTIDE SEQUENCE [LARGE SCALE GENOMIC DNA]</scope>
    <source>
        <strain evidence="7 8">JCM 14624</strain>
    </source>
</reference>
<evidence type="ECO:0000313" key="8">
    <source>
        <dbReference type="Proteomes" id="UP000011560"/>
    </source>
</evidence>
<feature type="transmembrane region" description="Helical" evidence="6">
    <location>
        <begin position="335"/>
        <end position="353"/>
    </location>
</feature>
<feature type="transmembrane region" description="Helical" evidence="6">
    <location>
        <begin position="220"/>
        <end position="239"/>
    </location>
</feature>
<accession>M0BIU5</accession>
<dbReference type="PANTHER" id="PTHR30250">
    <property type="entry name" value="PST FAMILY PREDICTED COLANIC ACID TRANSPORTER"/>
    <property type="match status" value="1"/>
</dbReference>
<feature type="transmembrane region" description="Helical" evidence="6">
    <location>
        <begin position="121"/>
        <end position="143"/>
    </location>
</feature>
<gene>
    <name evidence="7" type="ORF">C479_11945</name>
</gene>
<feature type="transmembrane region" description="Helical" evidence="6">
    <location>
        <begin position="164"/>
        <end position="182"/>
    </location>
</feature>
<keyword evidence="8" id="KW-1185">Reference proteome</keyword>
<keyword evidence="3 6" id="KW-0812">Transmembrane</keyword>
<dbReference type="InterPro" id="IPR050833">
    <property type="entry name" value="Poly_Biosynth_Transport"/>
</dbReference>
<dbReference type="PATRIC" id="fig|1227490.4.peg.2439"/>
<dbReference type="AlphaFoldDB" id="M0BIU5"/>
<evidence type="ECO:0000313" key="7">
    <source>
        <dbReference type="EMBL" id="ELZ09529.1"/>
    </source>
</evidence>
<proteinExistence type="predicted"/>